<dbReference type="NCBIfam" id="TIGR02037">
    <property type="entry name" value="degP_htrA_DO"/>
    <property type="match status" value="1"/>
</dbReference>
<feature type="signal peptide" evidence="17">
    <location>
        <begin position="1"/>
        <end position="29"/>
    </location>
</feature>
<keyword evidence="20" id="KW-1185">Reference proteome</keyword>
<dbReference type="InterPro" id="IPR001478">
    <property type="entry name" value="PDZ"/>
</dbReference>
<feature type="active site" description="Charge relay system" evidence="15">
    <location>
        <position position="234"/>
    </location>
</feature>
<dbReference type="InterPro" id="IPR001940">
    <property type="entry name" value="Peptidase_S1C"/>
</dbReference>
<feature type="binding site" evidence="16">
    <location>
        <position position="74"/>
    </location>
    <ligand>
        <name>substrate</name>
    </ligand>
</feature>
<dbReference type="GO" id="GO:0042597">
    <property type="term" value="C:periplasmic space"/>
    <property type="evidence" value="ECO:0007669"/>
    <property type="project" value="UniProtKB-SubCell"/>
</dbReference>
<comment type="catalytic activity">
    <reaction evidence="1">
        <text>Acts on substrates that are at least partially unfolded. The cleavage site P1 residue is normally between a pair of hydrophobic residues, such as Val-|-Val.</text>
        <dbReference type="EC" id="3.4.21.107"/>
    </reaction>
</comment>
<proteinExistence type="inferred from homology"/>
<organism evidence="19 20">
    <name type="scientific">Plasticicumulans acidivorans</name>
    <dbReference type="NCBI Taxonomy" id="886464"/>
    <lineage>
        <taxon>Bacteria</taxon>
        <taxon>Pseudomonadati</taxon>
        <taxon>Pseudomonadota</taxon>
        <taxon>Gammaproteobacteria</taxon>
        <taxon>Candidatus Competibacteraceae</taxon>
        <taxon>Plasticicumulans</taxon>
    </lineage>
</organism>
<feature type="binding site" evidence="16">
    <location>
        <position position="161"/>
    </location>
    <ligand>
        <name>substrate</name>
    </ligand>
</feature>
<gene>
    <name evidence="19" type="ORF">C7443_102383</name>
</gene>
<dbReference type="Gene3D" id="2.30.42.10">
    <property type="match status" value="2"/>
</dbReference>
<feature type="active site" description="Charge relay system" evidence="15">
    <location>
        <position position="161"/>
    </location>
</feature>
<comment type="subcellular location">
    <subcellularLocation>
        <location evidence="3">Periplasm</location>
    </subcellularLocation>
</comment>
<dbReference type="PROSITE" id="PS51257">
    <property type="entry name" value="PROKAR_LIPOPROTEIN"/>
    <property type="match status" value="1"/>
</dbReference>
<keyword evidence="11" id="KW-0378">Hydrolase</keyword>
<dbReference type="PROSITE" id="PS50106">
    <property type="entry name" value="PDZ"/>
    <property type="match status" value="2"/>
</dbReference>
<sequence>MNASVKSSPLWRRSTLALALLAAFGAGCVAPTLNPISSAHAFGDAAPSAERVATPDFAALVEQYGPAVVNVQVEGTVKTVSPLDQMAPDDPLREFLRRFGQIPAPLRRQPMRGEGSGFIVRSDGIILTNAHVVDNADTVTVRLTDRRELKAKVLGVDKPTDVAVLKIDAKDLPTVKLGDPNKTRVGDWVLAIGSPFGFENSVSAGIVSAKSRSLPQDNYVPFLQTDVPINPGNSGGPLFNGNGEVIGINSQIYSRSGGYQGISFAIPIDVAMKVGEQIIDHGKVTRGRLGVAIQDVSAPLAAAFGLKTPHGALVSSVEPGSAGDKAGLKAGDIITELDGQTVERSNDLPPRIADTRPGSSVTLTVVRQGEEKKLSATVGSFSDKEVDTASNDGEQGGRLGLAVRPLSPQEQRDSDLDGGLLVQQVGGAAERAGVQPGDVILALNGHAVKSIGELRSLLEKAGKQVALLIQRGDARIFVPVELG</sequence>
<keyword evidence="8 17" id="KW-0732">Signal</keyword>
<feature type="binding site" evidence="16">
    <location>
        <position position="131"/>
    </location>
    <ligand>
        <name>substrate</name>
    </ligand>
</feature>
<name>A0A317MYI3_9GAMM</name>
<keyword evidence="7 19" id="KW-0645">Protease</keyword>
<keyword evidence="10" id="KW-0574">Periplasm</keyword>
<evidence type="ECO:0000256" key="12">
    <source>
        <dbReference type="ARBA" id="ARBA00022825"/>
    </source>
</evidence>
<dbReference type="EMBL" id="QGTJ01000002">
    <property type="protein sequence ID" value="PWV64730.1"/>
    <property type="molecule type" value="Genomic_DNA"/>
</dbReference>
<dbReference type="OrthoDB" id="9758917at2"/>
<dbReference type="SUPFAM" id="SSF50156">
    <property type="entry name" value="PDZ domain-like"/>
    <property type="match status" value="2"/>
</dbReference>
<dbReference type="CDD" id="cd10839">
    <property type="entry name" value="cpPDZ1_DegP-like"/>
    <property type="match status" value="1"/>
</dbReference>
<protein>
    <recommendedName>
        <fullName evidence="6">Probable periplasmic serine endoprotease DegP-like</fullName>
        <ecNumber evidence="5">3.4.21.107</ecNumber>
    </recommendedName>
    <alternativeName>
        <fullName evidence="14">Protease Do</fullName>
    </alternativeName>
</protein>
<dbReference type="Pfam" id="PF13365">
    <property type="entry name" value="Trypsin_2"/>
    <property type="match status" value="1"/>
</dbReference>
<evidence type="ECO:0000256" key="3">
    <source>
        <dbReference type="ARBA" id="ARBA00004418"/>
    </source>
</evidence>
<evidence type="ECO:0000256" key="7">
    <source>
        <dbReference type="ARBA" id="ARBA00022670"/>
    </source>
</evidence>
<keyword evidence="13" id="KW-0346">Stress response</keyword>
<dbReference type="EC" id="3.4.21.107" evidence="5"/>
<feature type="active site" description="Charge relay system" evidence="15">
    <location>
        <position position="131"/>
    </location>
</feature>
<evidence type="ECO:0000256" key="16">
    <source>
        <dbReference type="PIRSR" id="PIRSR611782-2"/>
    </source>
</evidence>
<dbReference type="Proteomes" id="UP000246569">
    <property type="component" value="Unassembled WGS sequence"/>
</dbReference>
<evidence type="ECO:0000256" key="4">
    <source>
        <dbReference type="ARBA" id="ARBA00010541"/>
    </source>
</evidence>
<keyword evidence="12" id="KW-0720">Serine protease</keyword>
<evidence type="ECO:0000256" key="15">
    <source>
        <dbReference type="PIRSR" id="PIRSR611782-1"/>
    </source>
</evidence>
<evidence type="ECO:0000256" key="11">
    <source>
        <dbReference type="ARBA" id="ARBA00022801"/>
    </source>
</evidence>
<dbReference type="InterPro" id="IPR036034">
    <property type="entry name" value="PDZ_sf"/>
</dbReference>
<dbReference type="Gene3D" id="2.40.10.120">
    <property type="match status" value="1"/>
</dbReference>
<dbReference type="InterPro" id="IPR011782">
    <property type="entry name" value="Pept_S1C_Do"/>
</dbReference>
<dbReference type="Pfam" id="PF17820">
    <property type="entry name" value="PDZ_6"/>
    <property type="match status" value="1"/>
</dbReference>
<dbReference type="GO" id="GO:0004252">
    <property type="term" value="F:serine-type endopeptidase activity"/>
    <property type="evidence" value="ECO:0007669"/>
    <property type="project" value="InterPro"/>
</dbReference>
<feature type="domain" description="PDZ" evidence="18">
    <location>
        <begin position="278"/>
        <end position="369"/>
    </location>
</feature>
<evidence type="ECO:0000256" key="8">
    <source>
        <dbReference type="ARBA" id="ARBA00022729"/>
    </source>
</evidence>
<dbReference type="PANTHER" id="PTHR22939">
    <property type="entry name" value="SERINE PROTEASE FAMILY S1C HTRA-RELATED"/>
    <property type="match status" value="1"/>
</dbReference>
<feature type="domain" description="PDZ" evidence="18">
    <location>
        <begin position="385"/>
        <end position="473"/>
    </location>
</feature>
<evidence type="ECO:0000256" key="13">
    <source>
        <dbReference type="ARBA" id="ARBA00023016"/>
    </source>
</evidence>
<evidence type="ECO:0000256" key="2">
    <source>
        <dbReference type="ARBA" id="ARBA00002610"/>
    </source>
</evidence>
<dbReference type="FunFam" id="2.40.10.120:FF:000007">
    <property type="entry name" value="Periplasmic serine endoprotease DegP-like"/>
    <property type="match status" value="1"/>
</dbReference>
<dbReference type="GO" id="GO:0006508">
    <property type="term" value="P:proteolysis"/>
    <property type="evidence" value="ECO:0007669"/>
    <property type="project" value="UniProtKB-KW"/>
</dbReference>
<evidence type="ECO:0000256" key="1">
    <source>
        <dbReference type="ARBA" id="ARBA00001772"/>
    </source>
</evidence>
<evidence type="ECO:0000313" key="19">
    <source>
        <dbReference type="EMBL" id="PWV64730.1"/>
    </source>
</evidence>
<evidence type="ECO:0000256" key="14">
    <source>
        <dbReference type="ARBA" id="ARBA00032850"/>
    </source>
</evidence>
<evidence type="ECO:0000256" key="6">
    <source>
        <dbReference type="ARBA" id="ARBA00013958"/>
    </source>
</evidence>
<feature type="binding site" evidence="16">
    <location>
        <begin position="232"/>
        <end position="234"/>
    </location>
    <ligand>
        <name>substrate</name>
    </ligand>
</feature>
<keyword evidence="9" id="KW-0677">Repeat</keyword>
<comment type="function">
    <text evidence="2">Might be efficient in the degradation of transiently denatured and unfolded proteins which accumulate in the periplasm following stress conditions.</text>
</comment>
<comment type="similarity">
    <text evidence="4">Belongs to the peptidase S1C family.</text>
</comment>
<evidence type="ECO:0000256" key="17">
    <source>
        <dbReference type="SAM" id="SignalP"/>
    </source>
</evidence>
<dbReference type="RefSeq" id="WP_110017362.1">
    <property type="nucleotide sequence ID" value="NZ_QGTJ01000002.1"/>
</dbReference>
<evidence type="ECO:0000256" key="10">
    <source>
        <dbReference type="ARBA" id="ARBA00022764"/>
    </source>
</evidence>
<dbReference type="PANTHER" id="PTHR22939:SF130">
    <property type="entry name" value="PERIPLASMIC SERINE ENDOPROTEASE DEGP-LIKE-RELATED"/>
    <property type="match status" value="1"/>
</dbReference>
<dbReference type="SUPFAM" id="SSF50494">
    <property type="entry name" value="Trypsin-like serine proteases"/>
    <property type="match status" value="1"/>
</dbReference>
<comment type="caution">
    <text evidence="19">The sequence shown here is derived from an EMBL/GenBank/DDBJ whole genome shotgun (WGS) entry which is preliminary data.</text>
</comment>
<evidence type="ECO:0000259" key="18">
    <source>
        <dbReference type="PROSITE" id="PS50106"/>
    </source>
</evidence>
<reference evidence="19 20" key="1">
    <citation type="submission" date="2018-05" db="EMBL/GenBank/DDBJ databases">
        <title>Genomic Encyclopedia of Type Strains, Phase IV (KMG-IV): sequencing the most valuable type-strain genomes for metagenomic binning, comparative biology and taxonomic classification.</title>
        <authorList>
            <person name="Goeker M."/>
        </authorList>
    </citation>
    <scope>NUCLEOTIDE SEQUENCE [LARGE SCALE GENOMIC DNA]</scope>
    <source>
        <strain evidence="19 20">DSM 23606</strain>
    </source>
</reference>
<dbReference type="AlphaFoldDB" id="A0A317MYI3"/>
<evidence type="ECO:0000256" key="9">
    <source>
        <dbReference type="ARBA" id="ARBA00022737"/>
    </source>
</evidence>
<accession>A0A317MYI3</accession>
<feature type="chain" id="PRO_5039346864" description="Probable periplasmic serine endoprotease DegP-like" evidence="17">
    <location>
        <begin position="30"/>
        <end position="483"/>
    </location>
</feature>
<evidence type="ECO:0000256" key="5">
    <source>
        <dbReference type="ARBA" id="ARBA00013035"/>
    </source>
</evidence>
<dbReference type="InterPro" id="IPR009003">
    <property type="entry name" value="Peptidase_S1_PA"/>
</dbReference>
<dbReference type="PRINTS" id="PR00834">
    <property type="entry name" value="PROTEASES2C"/>
</dbReference>
<dbReference type="SMART" id="SM00228">
    <property type="entry name" value="PDZ"/>
    <property type="match status" value="2"/>
</dbReference>
<dbReference type="InterPro" id="IPR041489">
    <property type="entry name" value="PDZ_6"/>
</dbReference>
<dbReference type="Pfam" id="PF13180">
    <property type="entry name" value="PDZ_2"/>
    <property type="match status" value="1"/>
</dbReference>
<evidence type="ECO:0000313" key="20">
    <source>
        <dbReference type="Proteomes" id="UP000246569"/>
    </source>
</evidence>